<feature type="region of interest" description="Disordered" evidence="1">
    <location>
        <begin position="1"/>
        <end position="45"/>
    </location>
</feature>
<dbReference type="SUPFAM" id="SSF103642">
    <property type="entry name" value="Sec-C motif"/>
    <property type="match status" value="1"/>
</dbReference>
<dbReference type="EMBL" id="LAZR01000153">
    <property type="protein sequence ID" value="KKN85917.1"/>
    <property type="molecule type" value="Genomic_DNA"/>
</dbReference>
<dbReference type="Gene3D" id="3.10.450.50">
    <property type="match status" value="1"/>
</dbReference>
<comment type="caution">
    <text evidence="2">The sequence shown here is derived from an EMBL/GenBank/DDBJ whole genome shotgun (WGS) entry which is preliminary data.</text>
</comment>
<evidence type="ECO:0000256" key="1">
    <source>
        <dbReference type="SAM" id="MobiDB-lite"/>
    </source>
</evidence>
<gene>
    <name evidence="2" type="ORF">LCGC14_0273290</name>
</gene>
<proteinExistence type="predicted"/>
<dbReference type="InterPro" id="IPR004027">
    <property type="entry name" value="SEC_C_motif"/>
</dbReference>
<organism evidence="2">
    <name type="scientific">marine sediment metagenome</name>
    <dbReference type="NCBI Taxonomy" id="412755"/>
    <lineage>
        <taxon>unclassified sequences</taxon>
        <taxon>metagenomes</taxon>
        <taxon>ecological metagenomes</taxon>
    </lineage>
</organism>
<dbReference type="AlphaFoldDB" id="A0A0F9UEY2"/>
<name>A0A0F9UEY2_9ZZZZ</name>
<accession>A0A0F9UEY2</accession>
<reference evidence="2" key="1">
    <citation type="journal article" date="2015" name="Nature">
        <title>Complex archaea that bridge the gap between prokaryotes and eukaryotes.</title>
        <authorList>
            <person name="Spang A."/>
            <person name="Saw J.H."/>
            <person name="Jorgensen S.L."/>
            <person name="Zaremba-Niedzwiedzka K."/>
            <person name="Martijn J."/>
            <person name="Lind A.E."/>
            <person name="van Eijk R."/>
            <person name="Schleper C."/>
            <person name="Guy L."/>
            <person name="Ettema T.J."/>
        </authorList>
    </citation>
    <scope>NUCLEOTIDE SEQUENCE</scope>
</reference>
<sequence length="92" mass="9571">MMRHQPVMHSDSGGAAKKQRGGYTQPSTKPGGMAKAQRTRGGVVHTVVCKPEKTVGSVAGLARVEPENVAPKVGRNDPCPCGSGLKSKRCCA</sequence>
<evidence type="ECO:0000313" key="2">
    <source>
        <dbReference type="EMBL" id="KKN85917.1"/>
    </source>
</evidence>
<dbReference type="Pfam" id="PF02810">
    <property type="entry name" value="SEC-C"/>
    <property type="match status" value="1"/>
</dbReference>
<protein>
    <submittedName>
        <fullName evidence="2">Uncharacterized protein</fullName>
    </submittedName>
</protein>